<feature type="region of interest" description="Disordered" evidence="1">
    <location>
        <begin position="33"/>
        <end position="222"/>
    </location>
</feature>
<keyword evidence="2" id="KW-1133">Transmembrane helix</keyword>
<evidence type="ECO:0000313" key="5">
    <source>
        <dbReference type="Proteomes" id="UP000318741"/>
    </source>
</evidence>
<evidence type="ECO:0000313" key="4">
    <source>
        <dbReference type="EMBL" id="QDT15998.1"/>
    </source>
</evidence>
<name>A0A517P9F2_9PLAN</name>
<accession>A0A517P9F2</accession>
<dbReference type="KEGG" id="acaf:CA12_20960"/>
<feature type="compositionally biased region" description="Pro residues" evidence="1">
    <location>
        <begin position="208"/>
        <end position="220"/>
    </location>
</feature>
<keyword evidence="5" id="KW-1185">Reference proteome</keyword>
<feature type="transmembrane region" description="Helical" evidence="2">
    <location>
        <begin position="225"/>
        <end position="249"/>
    </location>
</feature>
<sequence precursor="true">MTPALLAAALLAGSPTAATPAVQLGGLFDGLFGDAEPVDAPERPESGSGLTVESASGPAFSESGSGLGARFDGRPGAAAPVQSGSGVRFESGSGLRRGFDPLPDGAYDNPPRFRGESGSGTQNGGVSPPPIFWDGDSWIRATIPPDGSSESGSGVESGSDPYGGRPNPFGRPSERFSGAPGVIAPPPRPRTAEPRSRAEFGGGFDPNELPPPSDTPPPPGGDARVHALLVSLGWIAALVAGGIAGYLLGLSRGAERRRRSLEPRQLDLAGEVAETADSLLAAANAGEAGRYEACVDRLRERVGRTAVLLDDRSAGAVRELVAAATTGSPTEPQVDRDVRLQTAYDGLVHALRRSVRGG</sequence>
<keyword evidence="2" id="KW-0812">Transmembrane</keyword>
<dbReference type="Proteomes" id="UP000318741">
    <property type="component" value="Chromosome"/>
</dbReference>
<dbReference type="EMBL" id="CP036265">
    <property type="protein sequence ID" value="QDT15998.1"/>
    <property type="molecule type" value="Genomic_DNA"/>
</dbReference>
<keyword evidence="2" id="KW-0472">Membrane</keyword>
<keyword evidence="3" id="KW-0732">Signal</keyword>
<evidence type="ECO:0000256" key="1">
    <source>
        <dbReference type="SAM" id="MobiDB-lite"/>
    </source>
</evidence>
<reference evidence="4 5" key="1">
    <citation type="submission" date="2019-02" db="EMBL/GenBank/DDBJ databases">
        <title>Deep-cultivation of Planctomycetes and their phenomic and genomic characterization uncovers novel biology.</title>
        <authorList>
            <person name="Wiegand S."/>
            <person name="Jogler M."/>
            <person name="Boedeker C."/>
            <person name="Pinto D."/>
            <person name="Vollmers J."/>
            <person name="Rivas-Marin E."/>
            <person name="Kohn T."/>
            <person name="Peeters S.H."/>
            <person name="Heuer A."/>
            <person name="Rast P."/>
            <person name="Oberbeckmann S."/>
            <person name="Bunk B."/>
            <person name="Jeske O."/>
            <person name="Meyerdierks A."/>
            <person name="Storesund J.E."/>
            <person name="Kallscheuer N."/>
            <person name="Luecker S."/>
            <person name="Lage O.M."/>
            <person name="Pohl T."/>
            <person name="Merkel B.J."/>
            <person name="Hornburger P."/>
            <person name="Mueller R.-W."/>
            <person name="Bruemmer F."/>
            <person name="Labrenz M."/>
            <person name="Spormann A.M."/>
            <person name="Op den Camp H."/>
            <person name="Overmann J."/>
            <person name="Amann R."/>
            <person name="Jetten M.S.M."/>
            <person name="Mascher T."/>
            <person name="Medema M.H."/>
            <person name="Devos D.P."/>
            <person name="Kaster A.-K."/>
            <person name="Ovreas L."/>
            <person name="Rohde M."/>
            <person name="Galperin M.Y."/>
            <person name="Jogler C."/>
        </authorList>
    </citation>
    <scope>NUCLEOTIDE SEQUENCE [LARGE SCALE GENOMIC DNA]</scope>
    <source>
        <strain evidence="4 5">CA12</strain>
    </source>
</reference>
<proteinExistence type="predicted"/>
<evidence type="ECO:0000256" key="3">
    <source>
        <dbReference type="SAM" id="SignalP"/>
    </source>
</evidence>
<protein>
    <submittedName>
        <fullName evidence="4">Uncharacterized protein</fullName>
    </submittedName>
</protein>
<dbReference type="AlphaFoldDB" id="A0A517P9F2"/>
<feature type="chain" id="PRO_5021702476" evidence="3">
    <location>
        <begin position="18"/>
        <end position="358"/>
    </location>
</feature>
<gene>
    <name evidence="4" type="ORF">CA12_20960</name>
</gene>
<feature type="signal peptide" evidence="3">
    <location>
        <begin position="1"/>
        <end position="17"/>
    </location>
</feature>
<organism evidence="4 5">
    <name type="scientific">Alienimonas californiensis</name>
    <dbReference type="NCBI Taxonomy" id="2527989"/>
    <lineage>
        <taxon>Bacteria</taxon>
        <taxon>Pseudomonadati</taxon>
        <taxon>Planctomycetota</taxon>
        <taxon>Planctomycetia</taxon>
        <taxon>Planctomycetales</taxon>
        <taxon>Planctomycetaceae</taxon>
        <taxon>Alienimonas</taxon>
    </lineage>
</organism>
<feature type="compositionally biased region" description="Low complexity" evidence="1">
    <location>
        <begin position="147"/>
        <end position="159"/>
    </location>
</feature>
<dbReference type="RefSeq" id="WP_145358880.1">
    <property type="nucleotide sequence ID" value="NZ_CP036265.1"/>
</dbReference>
<evidence type="ECO:0000256" key="2">
    <source>
        <dbReference type="SAM" id="Phobius"/>
    </source>
</evidence>